<evidence type="ECO:0000313" key="3">
    <source>
        <dbReference type="Proteomes" id="UP000284416"/>
    </source>
</evidence>
<dbReference type="SUPFAM" id="SSF56112">
    <property type="entry name" value="Protein kinase-like (PK-like)"/>
    <property type="match status" value="1"/>
</dbReference>
<dbReference type="AlphaFoldDB" id="A0A417YTY9"/>
<dbReference type="GO" id="GO:0016740">
    <property type="term" value="F:transferase activity"/>
    <property type="evidence" value="ECO:0007669"/>
    <property type="project" value="UniProtKB-KW"/>
</dbReference>
<keyword evidence="2" id="KW-0808">Transferase</keyword>
<name>A0A417YTY9_9BACI</name>
<accession>A0A417YTY9</accession>
<sequence length="376" mass="44358">MACKEEDRKGNLFLPSQEYLHRRFLLPSRHLCIRTDYRDSNPETPMKARIRGDKHQGDENIHHRLLSYLRTGFPGRIDQLDMIRPSVFFLKSAIGEYIVKGYTSYHRLKLQEAFTATLKKEGFTHTYSYVCPGRRKPYYLDGLYWGILEYIQPHPNPFTFLREADRFAGLKLLQKYHSITQQIVQRYKTILPPAALIDKWENRLELFKANKPMINYFVNRQATESIISWAEFALRGMKEQQAFFTEGTQVILHGDVAHHNFLRSKNGKVYLIDFDLISIGPPVLDYLQYSNRILPFLHWSLEELAKYNNLAAFMSVKAFLYALAYPADLLREWNRIFKNSASPNQHLLYQIIELTMGQFKERQQFFKKIQDELNSV</sequence>
<proteinExistence type="predicted"/>
<dbReference type="InterPro" id="IPR011009">
    <property type="entry name" value="Kinase-like_dom_sf"/>
</dbReference>
<protein>
    <submittedName>
        <fullName evidence="2">Aminoglycoside phosphotransferase</fullName>
    </submittedName>
</protein>
<reference evidence="2 3" key="1">
    <citation type="journal article" date="2017" name="Int. J. Syst. Evol. Microbiol.">
        <title>Bacillus notoginsengisoli sp. nov., a novel bacterium isolated from the rhizosphere of Panax notoginseng.</title>
        <authorList>
            <person name="Zhang M.Y."/>
            <person name="Cheng J."/>
            <person name="Cai Y."/>
            <person name="Zhang T.Y."/>
            <person name="Wu Y.Y."/>
            <person name="Manikprabhu D."/>
            <person name="Li W.J."/>
            <person name="Zhang Y.X."/>
        </authorList>
    </citation>
    <scope>NUCLEOTIDE SEQUENCE [LARGE SCALE GENOMIC DNA]</scope>
    <source>
        <strain evidence="2 3">JCM 30743</strain>
    </source>
</reference>
<gene>
    <name evidence="2" type="ORF">D1B31_10485</name>
</gene>
<keyword evidence="3" id="KW-1185">Reference proteome</keyword>
<dbReference type="EMBL" id="QWEG01000006">
    <property type="protein sequence ID" value="RHW40619.1"/>
    <property type="molecule type" value="Genomic_DNA"/>
</dbReference>
<evidence type="ECO:0000313" key="2">
    <source>
        <dbReference type="EMBL" id="RHW40619.1"/>
    </source>
</evidence>
<feature type="domain" description="Aminoglycoside phosphotransferase" evidence="1">
    <location>
        <begin position="228"/>
        <end position="286"/>
    </location>
</feature>
<organism evidence="2 3">
    <name type="scientific">Neobacillus notoginsengisoli</name>
    <dbReference type="NCBI Taxonomy" id="1578198"/>
    <lineage>
        <taxon>Bacteria</taxon>
        <taxon>Bacillati</taxon>
        <taxon>Bacillota</taxon>
        <taxon>Bacilli</taxon>
        <taxon>Bacillales</taxon>
        <taxon>Bacillaceae</taxon>
        <taxon>Neobacillus</taxon>
    </lineage>
</organism>
<dbReference type="InterPro" id="IPR002575">
    <property type="entry name" value="Aminoglycoside_PTrfase"/>
</dbReference>
<dbReference type="Proteomes" id="UP000284416">
    <property type="component" value="Unassembled WGS sequence"/>
</dbReference>
<dbReference type="Gene3D" id="3.90.1200.10">
    <property type="match status" value="1"/>
</dbReference>
<dbReference type="Pfam" id="PF01636">
    <property type="entry name" value="APH"/>
    <property type="match status" value="1"/>
</dbReference>
<comment type="caution">
    <text evidence="2">The sequence shown here is derived from an EMBL/GenBank/DDBJ whole genome shotgun (WGS) entry which is preliminary data.</text>
</comment>
<evidence type="ECO:0000259" key="1">
    <source>
        <dbReference type="Pfam" id="PF01636"/>
    </source>
</evidence>